<dbReference type="GO" id="GO:0101006">
    <property type="term" value="F:protein histidine phosphatase activity"/>
    <property type="evidence" value="ECO:0007669"/>
    <property type="project" value="InterPro"/>
</dbReference>
<dbReference type="InterPro" id="IPR029033">
    <property type="entry name" value="His_PPase_superfam"/>
</dbReference>
<dbReference type="EMBL" id="CP062983">
    <property type="protein sequence ID" value="QPC84291.1"/>
    <property type="molecule type" value="Genomic_DNA"/>
</dbReference>
<evidence type="ECO:0000256" key="2">
    <source>
        <dbReference type="SAM" id="MobiDB-lite"/>
    </source>
</evidence>
<proteinExistence type="predicted"/>
<dbReference type="InterPro" id="IPR013078">
    <property type="entry name" value="His_Pase_superF_clade-1"/>
</dbReference>
<dbReference type="SMART" id="SM00855">
    <property type="entry name" value="PGAM"/>
    <property type="match status" value="1"/>
</dbReference>
<organism evidence="3 4">
    <name type="scientific">Phototrophicus methaneseepsis</name>
    <dbReference type="NCBI Taxonomy" id="2710758"/>
    <lineage>
        <taxon>Bacteria</taxon>
        <taxon>Bacillati</taxon>
        <taxon>Chloroflexota</taxon>
        <taxon>Candidatus Thermofontia</taxon>
        <taxon>Phototrophicales</taxon>
        <taxon>Phototrophicaceae</taxon>
        <taxon>Phototrophicus</taxon>
    </lineage>
</organism>
<dbReference type="AlphaFoldDB" id="A0A7S8EC73"/>
<evidence type="ECO:0000256" key="1">
    <source>
        <dbReference type="ARBA" id="ARBA00022801"/>
    </source>
</evidence>
<sequence length="161" mass="17783">MKLYLMRHGQASNMADSDHARPLTQKGEERTKSTAKVLAKLEITPTAIYASPRVRAQQTAAIIAEALNMTVTTQESLNFDFDLKALEKILGEQEDPDHDLILVGHNPSMSDVLQQLTGVNTNMKTGAIACIEVDLEILRASMLHWLVTPKIFGAIIEDDLD</sequence>
<dbReference type="InterPro" id="IPR004449">
    <property type="entry name" value="SixA"/>
</dbReference>
<feature type="compositionally biased region" description="Basic and acidic residues" evidence="2">
    <location>
        <begin position="16"/>
        <end position="31"/>
    </location>
</feature>
<dbReference type="NCBIfam" id="TIGR00249">
    <property type="entry name" value="sixA"/>
    <property type="match status" value="1"/>
</dbReference>
<keyword evidence="4" id="KW-1185">Reference proteome</keyword>
<dbReference type="Pfam" id="PF00300">
    <property type="entry name" value="His_Phos_1"/>
    <property type="match status" value="1"/>
</dbReference>
<gene>
    <name evidence="3" type="primary">sixA</name>
    <name evidence="3" type="ORF">G4Y79_07930</name>
</gene>
<dbReference type="PANTHER" id="PTHR20935">
    <property type="entry name" value="PHOSPHOGLYCERATE MUTASE-RELATED"/>
    <property type="match status" value="1"/>
</dbReference>
<dbReference type="GO" id="GO:0005737">
    <property type="term" value="C:cytoplasm"/>
    <property type="evidence" value="ECO:0007669"/>
    <property type="project" value="InterPro"/>
</dbReference>
<accession>A0A7S8EC73</accession>
<dbReference type="CDD" id="cd07067">
    <property type="entry name" value="HP_PGM_like"/>
    <property type="match status" value="1"/>
</dbReference>
<dbReference type="Proteomes" id="UP000594468">
    <property type="component" value="Chromosome"/>
</dbReference>
<evidence type="ECO:0000313" key="4">
    <source>
        <dbReference type="Proteomes" id="UP000594468"/>
    </source>
</evidence>
<dbReference type="SUPFAM" id="SSF53254">
    <property type="entry name" value="Phosphoglycerate mutase-like"/>
    <property type="match status" value="1"/>
</dbReference>
<dbReference type="PANTHER" id="PTHR20935:SF0">
    <property type="entry name" value="SERINE_THREONINE-PROTEIN PHOSPHATASE PGAM5, MITOCHONDRIAL"/>
    <property type="match status" value="1"/>
</dbReference>
<reference evidence="3 4" key="1">
    <citation type="submission" date="2020-02" db="EMBL/GenBank/DDBJ databases">
        <authorList>
            <person name="Zheng R.K."/>
            <person name="Sun C.M."/>
        </authorList>
    </citation>
    <scope>NUCLEOTIDE SEQUENCE [LARGE SCALE GENOMIC DNA]</scope>
    <source>
        <strain evidence="4">rifampicinis</strain>
    </source>
</reference>
<name>A0A7S8EC73_9CHLR</name>
<feature type="region of interest" description="Disordered" evidence="2">
    <location>
        <begin position="7"/>
        <end position="31"/>
    </location>
</feature>
<dbReference type="Gene3D" id="3.40.50.1240">
    <property type="entry name" value="Phosphoglycerate mutase-like"/>
    <property type="match status" value="1"/>
</dbReference>
<keyword evidence="1" id="KW-0378">Hydrolase</keyword>
<dbReference type="KEGG" id="pmet:G4Y79_07930"/>
<dbReference type="RefSeq" id="WP_195172354.1">
    <property type="nucleotide sequence ID" value="NZ_CP062983.1"/>
</dbReference>
<dbReference type="InterPro" id="IPR051021">
    <property type="entry name" value="Mito_Ser/Thr_phosphatase"/>
</dbReference>
<protein>
    <submittedName>
        <fullName evidence="3">Phosphohistidine phosphatase SixA</fullName>
    </submittedName>
</protein>
<evidence type="ECO:0000313" key="3">
    <source>
        <dbReference type="EMBL" id="QPC84291.1"/>
    </source>
</evidence>